<gene>
    <name evidence="1" type="ORF">VroAM7_43450</name>
</gene>
<evidence type="ECO:0000313" key="2">
    <source>
        <dbReference type="Proteomes" id="UP000315115"/>
    </source>
</evidence>
<dbReference type="Proteomes" id="UP000315115">
    <property type="component" value="Chromosome 2"/>
</dbReference>
<dbReference type="RefSeq" id="WP_138955319.1">
    <property type="nucleotide sequence ID" value="NZ_AP019799.1"/>
</dbReference>
<accession>A0A510ID67</accession>
<evidence type="ECO:0008006" key="3">
    <source>
        <dbReference type="Google" id="ProtNLM"/>
    </source>
</evidence>
<name>A0A510ID67_9VIBR</name>
<dbReference type="Pfam" id="PF11777">
    <property type="entry name" value="DUF3316"/>
    <property type="match status" value="1"/>
</dbReference>
<reference evidence="2" key="1">
    <citation type="submission" date="2019-07" db="EMBL/GenBank/DDBJ databases">
        <title>Complete Genome Sequences of Vibrion rotiferianus strain AM7.</title>
        <authorList>
            <person name="Miyazaki K."/>
            <person name="Wiseschart A."/>
            <person name="Pootanakit K."/>
            <person name="Ishimori K."/>
            <person name="Kitahara K."/>
        </authorList>
    </citation>
    <scope>NUCLEOTIDE SEQUENCE [LARGE SCALE GENOMIC DNA]</scope>
    <source>
        <strain evidence="2">AM7</strain>
    </source>
</reference>
<evidence type="ECO:0000313" key="1">
    <source>
        <dbReference type="EMBL" id="BBL91692.1"/>
    </source>
</evidence>
<proteinExistence type="predicted"/>
<dbReference type="InterPro" id="IPR016879">
    <property type="entry name" value="UCP028299"/>
</dbReference>
<dbReference type="EMBL" id="AP019799">
    <property type="protein sequence ID" value="BBL91692.1"/>
    <property type="molecule type" value="Genomic_DNA"/>
</dbReference>
<sequence length="119" mass="13606">MKRLISLVSIIALGIVPIIAQAGGYHWENNIETIHGIIVDSKQAAYDEGFEMIQSYQSKSSPQLRDELKTPFELVDRQSFKVINAKVTVDEFLQSNGQISYQPVLSLKYKYRMRELGNR</sequence>
<protein>
    <recommendedName>
        <fullName evidence="3">Acyl-CoA synthetase</fullName>
    </recommendedName>
</protein>
<organism evidence="1 2">
    <name type="scientific">Vibrio rotiferianus</name>
    <dbReference type="NCBI Taxonomy" id="190895"/>
    <lineage>
        <taxon>Bacteria</taxon>
        <taxon>Pseudomonadati</taxon>
        <taxon>Pseudomonadota</taxon>
        <taxon>Gammaproteobacteria</taxon>
        <taxon>Vibrionales</taxon>
        <taxon>Vibrionaceae</taxon>
        <taxon>Vibrio</taxon>
    </lineage>
</organism>
<dbReference type="AlphaFoldDB" id="A0A510ID67"/>